<dbReference type="EMBL" id="SLUM01000007">
    <property type="protein sequence ID" value="TCL58767.1"/>
    <property type="molecule type" value="Genomic_DNA"/>
</dbReference>
<proteinExistence type="inferred from homology"/>
<dbReference type="GO" id="GO:0003677">
    <property type="term" value="F:DNA binding"/>
    <property type="evidence" value="ECO:0007669"/>
    <property type="project" value="InterPro"/>
</dbReference>
<dbReference type="FunFam" id="1.10.150.20:FF:000007">
    <property type="entry name" value="DNA ligase"/>
    <property type="match status" value="1"/>
</dbReference>
<keyword evidence="6 15" id="KW-0479">Metal-binding</keyword>
<dbReference type="PANTHER" id="PTHR23389:SF9">
    <property type="entry name" value="DNA LIGASE"/>
    <property type="match status" value="1"/>
</dbReference>
<dbReference type="GO" id="GO:0006281">
    <property type="term" value="P:DNA repair"/>
    <property type="evidence" value="ECO:0007669"/>
    <property type="project" value="UniProtKB-KW"/>
</dbReference>
<feature type="binding site" evidence="15">
    <location>
        <position position="135"/>
    </location>
    <ligand>
        <name>NAD(+)</name>
        <dbReference type="ChEBI" id="CHEBI:57540"/>
    </ligand>
</feature>
<name>A0A4V2QC34_9FIRM</name>
<dbReference type="FunFam" id="3.30.470.30:FF:000001">
    <property type="entry name" value="DNA ligase"/>
    <property type="match status" value="1"/>
</dbReference>
<feature type="binding site" evidence="15">
    <location>
        <position position="405"/>
    </location>
    <ligand>
        <name>Zn(2+)</name>
        <dbReference type="ChEBI" id="CHEBI:29105"/>
    </ligand>
</feature>
<comment type="caution">
    <text evidence="18">The sequence shown here is derived from an EMBL/GenBank/DDBJ whole genome shotgun (WGS) entry which is preliminary data.</text>
</comment>
<dbReference type="Gene3D" id="1.10.150.20">
    <property type="entry name" value="5' to 3' exonuclease, C-terminal subdomain"/>
    <property type="match status" value="2"/>
</dbReference>
<dbReference type="GO" id="GO:0003911">
    <property type="term" value="F:DNA ligase (NAD+) activity"/>
    <property type="evidence" value="ECO:0007669"/>
    <property type="project" value="UniProtKB-UniRule"/>
</dbReference>
<evidence type="ECO:0000256" key="16">
    <source>
        <dbReference type="RuleBase" id="RU000618"/>
    </source>
</evidence>
<dbReference type="InterPro" id="IPR033136">
    <property type="entry name" value="DNA_ligase_CS"/>
</dbReference>
<feature type="binding site" evidence="15">
    <location>
        <begin position="34"/>
        <end position="38"/>
    </location>
    <ligand>
        <name>NAD(+)</name>
        <dbReference type="ChEBI" id="CHEBI:57540"/>
    </ligand>
</feature>
<comment type="function">
    <text evidence="1 15">DNA ligase that catalyzes the formation of phosphodiester linkages between 5'-phosphoryl and 3'-hydroxyl groups in double-stranded DNA using NAD as a coenzyme and as the energy source for the reaction. It is essential for DNA replication and repair of damaged DNA.</text>
</comment>
<dbReference type="InterPro" id="IPR004150">
    <property type="entry name" value="NAD_DNA_ligase_OB"/>
</dbReference>
<evidence type="ECO:0000313" key="18">
    <source>
        <dbReference type="EMBL" id="TCL58767.1"/>
    </source>
</evidence>
<dbReference type="InterPro" id="IPR001357">
    <property type="entry name" value="BRCT_dom"/>
</dbReference>
<dbReference type="Pfam" id="PF01653">
    <property type="entry name" value="DNA_ligase_aden"/>
    <property type="match status" value="1"/>
</dbReference>
<dbReference type="SMART" id="SM00278">
    <property type="entry name" value="HhH1"/>
    <property type="match status" value="4"/>
</dbReference>
<evidence type="ECO:0000313" key="19">
    <source>
        <dbReference type="Proteomes" id="UP000295184"/>
    </source>
</evidence>
<evidence type="ECO:0000256" key="14">
    <source>
        <dbReference type="ARBA" id="ARBA00060881"/>
    </source>
</evidence>
<keyword evidence="12 15" id="KW-0464">Manganese</keyword>
<dbReference type="CDD" id="cd17748">
    <property type="entry name" value="BRCT_DNA_ligase_like"/>
    <property type="match status" value="1"/>
</dbReference>
<dbReference type="FunFam" id="1.10.150.20:FF:000006">
    <property type="entry name" value="DNA ligase"/>
    <property type="match status" value="1"/>
</dbReference>
<sequence>MTLEQAQQRILELRRVIEYNNRLYYDQDAPELEDFEYDALNRELKELEAQFPQLITPDSPTQHVGGTPSGKFAKVTHAVKMESLQDAFSYEELRDFDRRVRGEGISPRYVVEVKIDGLSVSLEYENGAFVRGSTRGDGIVGEDVTKNLATIKDIPKKLLNAPEFLEVRGEVYMPHAAFEQLVEEQELNDKQPFKNPRNAAAGSLRQKDSKITASRGLSIFVFNIQQIRGKELHSHQESLDYVKQLGFVVSPRYHSFDNIDDAIAEIEAIGQMRGTLPFDIDGAVIKVDDFAQRGMLGSTNKFPRWAIAFKYPPEEKETELQQIDITVGRTGVLTPTAVFTPVQLAGTTVSRAILHNEDFIRQLDVRIGDRILVRKAGDIIPEVVAVTQHKDGSEPYQMPQVCPSCGAPAVHLEGEAALRCVNPECPAQALRNIIHFASRNAMDIDGLGKAVAAQLVSKGYVHSAADLYDLTEEQLMTLDKFKEKSARNLLNAIEASKENNLDKLLFGLGIRNIGEKAAASIAEHFRSMQAVREAGEEQLSEIDGFGAVMAQSVLAFFAKEGTEDLLGRLERAGVNMEWHGEEKTDKLAGKTIVVTGTLPTLSRAEAEALITKNGGKASGSVSKKTAYVLAGEAAGSKLTKAQQLGIPVIDEAAFLQMIQ</sequence>
<evidence type="ECO:0000256" key="3">
    <source>
        <dbReference type="ARBA" id="ARBA00013308"/>
    </source>
</evidence>
<dbReference type="SUPFAM" id="SSF56091">
    <property type="entry name" value="DNA ligase/mRNA capping enzyme, catalytic domain"/>
    <property type="match status" value="1"/>
</dbReference>
<dbReference type="SUPFAM" id="SSF47781">
    <property type="entry name" value="RuvA domain 2-like"/>
    <property type="match status" value="1"/>
</dbReference>
<gene>
    <name evidence="15" type="primary">ligA</name>
    <name evidence="18" type="ORF">EDD77_107129</name>
</gene>
<evidence type="ECO:0000256" key="8">
    <source>
        <dbReference type="ARBA" id="ARBA00022833"/>
    </source>
</evidence>
<dbReference type="Gene3D" id="2.40.50.140">
    <property type="entry name" value="Nucleic acid-binding proteins"/>
    <property type="match status" value="1"/>
</dbReference>
<dbReference type="Gene3D" id="1.10.287.610">
    <property type="entry name" value="Helix hairpin bin"/>
    <property type="match status" value="1"/>
</dbReference>
<dbReference type="SUPFAM" id="SSF50249">
    <property type="entry name" value="Nucleic acid-binding proteins"/>
    <property type="match status" value="1"/>
</dbReference>
<dbReference type="PROSITE" id="PS01055">
    <property type="entry name" value="DNA_LIGASE_N1"/>
    <property type="match status" value="1"/>
</dbReference>
<dbReference type="EC" id="6.5.1.2" evidence="2 15"/>
<dbReference type="Gene3D" id="6.20.10.30">
    <property type="match status" value="1"/>
</dbReference>
<keyword evidence="9 15" id="KW-0460">Magnesium</keyword>
<dbReference type="CDD" id="cd00114">
    <property type="entry name" value="LIGANc"/>
    <property type="match status" value="1"/>
</dbReference>
<dbReference type="SMART" id="SM00532">
    <property type="entry name" value="LIGANc"/>
    <property type="match status" value="1"/>
</dbReference>
<dbReference type="InterPro" id="IPR001679">
    <property type="entry name" value="DNA_ligase"/>
</dbReference>
<dbReference type="Gene3D" id="3.30.470.30">
    <property type="entry name" value="DNA ligase/mRNA capping enzyme"/>
    <property type="match status" value="1"/>
</dbReference>
<dbReference type="PROSITE" id="PS01056">
    <property type="entry name" value="DNA_LIGASE_N2"/>
    <property type="match status" value="1"/>
</dbReference>
<dbReference type="Pfam" id="PF14520">
    <property type="entry name" value="HHH_5"/>
    <property type="match status" value="1"/>
</dbReference>
<dbReference type="NCBIfam" id="NF005932">
    <property type="entry name" value="PRK07956.1"/>
    <property type="match status" value="1"/>
</dbReference>
<dbReference type="Pfam" id="PF03120">
    <property type="entry name" value="OB_DNA_ligase"/>
    <property type="match status" value="1"/>
</dbReference>
<dbReference type="GeneID" id="97381990"/>
<evidence type="ECO:0000256" key="12">
    <source>
        <dbReference type="ARBA" id="ARBA00023211"/>
    </source>
</evidence>
<keyword evidence="11 15" id="KW-0234">DNA repair</keyword>
<dbReference type="RefSeq" id="WP_058962998.1">
    <property type="nucleotide sequence ID" value="NZ_CABKVM010000012.1"/>
</dbReference>
<dbReference type="InterPro" id="IPR012340">
    <property type="entry name" value="NA-bd_OB-fold"/>
</dbReference>
<reference evidence="18 19" key="1">
    <citation type="submission" date="2019-03" db="EMBL/GenBank/DDBJ databases">
        <title>Genomic Encyclopedia of Type Strains, Phase IV (KMG-IV): sequencing the most valuable type-strain genomes for metagenomic binning, comparative biology and taxonomic classification.</title>
        <authorList>
            <person name="Goeker M."/>
        </authorList>
    </citation>
    <scope>NUCLEOTIDE SEQUENCE [LARGE SCALE GENOMIC DNA]</scope>
    <source>
        <strain evidence="18 19">DSM 100451</strain>
    </source>
</reference>
<dbReference type="AlphaFoldDB" id="A0A4V2QC34"/>
<feature type="binding site" evidence="15">
    <location>
        <position position="402"/>
    </location>
    <ligand>
        <name>Zn(2+)</name>
        <dbReference type="ChEBI" id="CHEBI:29105"/>
    </ligand>
</feature>
<evidence type="ECO:0000256" key="5">
    <source>
        <dbReference type="ARBA" id="ARBA00022705"/>
    </source>
</evidence>
<evidence type="ECO:0000256" key="6">
    <source>
        <dbReference type="ARBA" id="ARBA00022723"/>
    </source>
</evidence>
<dbReference type="PANTHER" id="PTHR23389">
    <property type="entry name" value="CHROMOSOME TRANSMISSION FIDELITY FACTOR 18"/>
    <property type="match status" value="1"/>
</dbReference>
<comment type="catalytic activity">
    <reaction evidence="13 15 16">
        <text>NAD(+) + (deoxyribonucleotide)n-3'-hydroxyl + 5'-phospho-(deoxyribonucleotide)m = (deoxyribonucleotide)n+m + AMP + beta-nicotinamide D-nucleotide.</text>
        <dbReference type="EC" id="6.5.1.2"/>
    </reaction>
</comment>
<evidence type="ECO:0000256" key="2">
    <source>
        <dbReference type="ARBA" id="ARBA00012722"/>
    </source>
</evidence>
<dbReference type="PIRSF" id="PIRSF001604">
    <property type="entry name" value="LigA"/>
    <property type="match status" value="1"/>
</dbReference>
<dbReference type="InterPro" id="IPR018239">
    <property type="entry name" value="DNA_ligase_AS"/>
</dbReference>
<evidence type="ECO:0000256" key="15">
    <source>
        <dbReference type="HAMAP-Rule" id="MF_01588"/>
    </source>
</evidence>
<protein>
    <recommendedName>
        <fullName evidence="3 15">DNA ligase</fullName>
        <ecNumber evidence="2 15">6.5.1.2</ecNumber>
    </recommendedName>
    <alternativeName>
        <fullName evidence="15">Polydeoxyribonucleotide synthase [NAD(+)]</fullName>
    </alternativeName>
</protein>
<dbReference type="OrthoDB" id="9759736at2"/>
<dbReference type="NCBIfam" id="TIGR00575">
    <property type="entry name" value="dnlj"/>
    <property type="match status" value="1"/>
</dbReference>
<keyword evidence="8 15" id="KW-0862">Zinc</keyword>
<feature type="domain" description="BRCT" evidence="17">
    <location>
        <begin position="582"/>
        <end position="659"/>
    </location>
</feature>
<keyword evidence="10 15" id="KW-0520">NAD</keyword>
<evidence type="ECO:0000256" key="10">
    <source>
        <dbReference type="ARBA" id="ARBA00023027"/>
    </source>
</evidence>
<evidence type="ECO:0000256" key="13">
    <source>
        <dbReference type="ARBA" id="ARBA00034005"/>
    </source>
</evidence>
<dbReference type="InterPro" id="IPR041663">
    <property type="entry name" value="DisA/LigA_HHH"/>
</dbReference>
<evidence type="ECO:0000256" key="1">
    <source>
        <dbReference type="ARBA" id="ARBA00004067"/>
    </source>
</evidence>
<organism evidence="18 19">
    <name type="scientific">Allofournierella massiliensis</name>
    <dbReference type="NCBI Taxonomy" id="1650663"/>
    <lineage>
        <taxon>Bacteria</taxon>
        <taxon>Bacillati</taxon>
        <taxon>Bacillota</taxon>
        <taxon>Clostridia</taxon>
        <taxon>Eubacteriales</taxon>
        <taxon>Oscillospiraceae</taxon>
        <taxon>Allofournierella</taxon>
    </lineage>
</organism>
<feature type="binding site" evidence="15">
    <location>
        <position position="286"/>
    </location>
    <ligand>
        <name>NAD(+)</name>
        <dbReference type="ChEBI" id="CHEBI:57540"/>
    </ligand>
</feature>
<dbReference type="STRING" id="1650663.GCA_001486665_00485"/>
<keyword evidence="4 15" id="KW-0436">Ligase</keyword>
<feature type="binding site" evidence="15">
    <location>
        <begin position="83"/>
        <end position="84"/>
    </location>
    <ligand>
        <name>NAD(+)</name>
        <dbReference type="ChEBI" id="CHEBI:57540"/>
    </ligand>
</feature>
<dbReference type="FunFam" id="2.40.50.140:FF:000012">
    <property type="entry name" value="DNA ligase"/>
    <property type="match status" value="1"/>
</dbReference>
<dbReference type="SMART" id="SM00292">
    <property type="entry name" value="BRCT"/>
    <property type="match status" value="1"/>
</dbReference>
<dbReference type="HAMAP" id="MF_01588">
    <property type="entry name" value="DNA_ligase_A"/>
    <property type="match status" value="1"/>
</dbReference>
<dbReference type="InterPro" id="IPR010994">
    <property type="entry name" value="RuvA_2-like"/>
</dbReference>
<feature type="binding site" evidence="15">
    <location>
        <position position="420"/>
    </location>
    <ligand>
        <name>Zn(2+)</name>
        <dbReference type="ChEBI" id="CHEBI:29105"/>
    </ligand>
</feature>
<dbReference type="Pfam" id="PF03119">
    <property type="entry name" value="DNA_ligase_ZBD"/>
    <property type="match status" value="1"/>
</dbReference>
<dbReference type="Proteomes" id="UP000295184">
    <property type="component" value="Unassembled WGS sequence"/>
</dbReference>
<feature type="binding site" evidence="15">
    <location>
        <position position="425"/>
    </location>
    <ligand>
        <name>Zn(2+)</name>
        <dbReference type="ChEBI" id="CHEBI:29105"/>
    </ligand>
</feature>
<dbReference type="GO" id="GO:0046872">
    <property type="term" value="F:metal ion binding"/>
    <property type="evidence" value="ECO:0007669"/>
    <property type="project" value="UniProtKB-KW"/>
</dbReference>
<evidence type="ECO:0000256" key="11">
    <source>
        <dbReference type="ARBA" id="ARBA00023204"/>
    </source>
</evidence>
<dbReference type="InterPro" id="IPR004149">
    <property type="entry name" value="Znf_DNAligase_C4"/>
</dbReference>
<feature type="binding site" evidence="15">
    <location>
        <position position="310"/>
    </location>
    <ligand>
        <name>NAD(+)</name>
        <dbReference type="ChEBI" id="CHEBI:57540"/>
    </ligand>
</feature>
<dbReference type="InterPro" id="IPR036420">
    <property type="entry name" value="BRCT_dom_sf"/>
</dbReference>
<dbReference type="GO" id="GO:0005829">
    <property type="term" value="C:cytosol"/>
    <property type="evidence" value="ECO:0007669"/>
    <property type="project" value="TreeGrafter"/>
</dbReference>
<dbReference type="Pfam" id="PF00533">
    <property type="entry name" value="BRCT"/>
    <property type="match status" value="1"/>
</dbReference>
<feature type="binding site" evidence="15">
    <location>
        <position position="112"/>
    </location>
    <ligand>
        <name>NAD(+)</name>
        <dbReference type="ChEBI" id="CHEBI:57540"/>
    </ligand>
</feature>
<evidence type="ECO:0000259" key="17">
    <source>
        <dbReference type="PROSITE" id="PS50172"/>
    </source>
</evidence>
<comment type="similarity">
    <text evidence="14 15">Belongs to the NAD-dependent DNA ligase family. LigA subfamily.</text>
</comment>
<dbReference type="GO" id="GO:0006260">
    <property type="term" value="P:DNA replication"/>
    <property type="evidence" value="ECO:0007669"/>
    <property type="project" value="UniProtKB-KW"/>
</dbReference>
<keyword evidence="5 15" id="KW-0235">DNA replication</keyword>
<evidence type="ECO:0000256" key="4">
    <source>
        <dbReference type="ARBA" id="ARBA00022598"/>
    </source>
</evidence>
<dbReference type="InterPro" id="IPR013839">
    <property type="entry name" value="DNAligase_adenylation"/>
</dbReference>
<keyword evidence="7 15" id="KW-0227">DNA damage</keyword>
<dbReference type="InterPro" id="IPR013840">
    <property type="entry name" value="DNAligase_N"/>
</dbReference>
<dbReference type="InterPro" id="IPR003583">
    <property type="entry name" value="Hlx-hairpin-Hlx_DNA-bd_motif"/>
</dbReference>
<feature type="active site" description="N6-AMP-lysine intermediate" evidence="15">
    <location>
        <position position="114"/>
    </location>
</feature>
<evidence type="ECO:0000256" key="7">
    <source>
        <dbReference type="ARBA" id="ARBA00022763"/>
    </source>
</evidence>
<accession>A0A4V2QC34</accession>
<evidence type="ECO:0000256" key="9">
    <source>
        <dbReference type="ARBA" id="ARBA00022842"/>
    </source>
</evidence>
<dbReference type="Gene3D" id="3.40.50.10190">
    <property type="entry name" value="BRCT domain"/>
    <property type="match status" value="1"/>
</dbReference>
<dbReference type="PROSITE" id="PS50172">
    <property type="entry name" value="BRCT"/>
    <property type="match status" value="1"/>
</dbReference>
<feature type="binding site" evidence="15">
    <location>
        <position position="170"/>
    </location>
    <ligand>
        <name>NAD(+)</name>
        <dbReference type="ChEBI" id="CHEBI:57540"/>
    </ligand>
</feature>
<comment type="cofactor">
    <cofactor evidence="15">
        <name>Mg(2+)</name>
        <dbReference type="ChEBI" id="CHEBI:18420"/>
    </cofactor>
    <cofactor evidence="15">
        <name>Mn(2+)</name>
        <dbReference type="ChEBI" id="CHEBI:29035"/>
    </cofactor>
</comment>
<dbReference type="SUPFAM" id="SSF52113">
    <property type="entry name" value="BRCT domain"/>
    <property type="match status" value="1"/>
</dbReference>
<dbReference type="Pfam" id="PF12826">
    <property type="entry name" value="HHH_2"/>
    <property type="match status" value="1"/>
</dbReference>